<organism evidence="2">
    <name type="scientific">Florenciella parvula</name>
    <dbReference type="NCBI Taxonomy" id="236787"/>
    <lineage>
        <taxon>Eukaryota</taxon>
        <taxon>Sar</taxon>
        <taxon>Stramenopiles</taxon>
        <taxon>Ochrophyta</taxon>
        <taxon>Dictyochophyceae</taxon>
        <taxon>Florenciellales</taxon>
        <taxon>Florenciella</taxon>
    </lineage>
</organism>
<feature type="compositionally biased region" description="Polar residues" evidence="1">
    <location>
        <begin position="84"/>
        <end position="102"/>
    </location>
</feature>
<dbReference type="AlphaFoldDB" id="A0A7S2B9W3"/>
<name>A0A7S2B9W3_9STRA</name>
<reference evidence="2" key="1">
    <citation type="submission" date="2021-01" db="EMBL/GenBank/DDBJ databases">
        <authorList>
            <person name="Corre E."/>
            <person name="Pelletier E."/>
            <person name="Niang G."/>
            <person name="Scheremetjew M."/>
            <person name="Finn R."/>
            <person name="Kale V."/>
            <person name="Holt S."/>
            <person name="Cochrane G."/>
            <person name="Meng A."/>
            <person name="Brown T."/>
            <person name="Cohen L."/>
        </authorList>
    </citation>
    <scope>NUCLEOTIDE SEQUENCE</scope>
    <source>
        <strain evidence="2">RCC1693</strain>
    </source>
</reference>
<accession>A0A7S2B9W3</accession>
<gene>
    <name evidence="2" type="ORF">FPAR1323_LOCUS2760</name>
</gene>
<feature type="compositionally biased region" description="Gly residues" evidence="1">
    <location>
        <begin position="26"/>
        <end position="51"/>
    </location>
</feature>
<evidence type="ECO:0000256" key="1">
    <source>
        <dbReference type="SAM" id="MobiDB-lite"/>
    </source>
</evidence>
<sequence length="102" mass="10673">MGYRVREDGTKVPAWSREVNDVKAKSGGGAAAGGGGGGGGGRRFDDPGGGNPPHLKQGGRSPKPNFMSPTYSSSTHEEGKSPPKQDQQSTRMRTHVQQGYGF</sequence>
<dbReference type="EMBL" id="HBGT01005039">
    <property type="protein sequence ID" value="CAD9390276.1"/>
    <property type="molecule type" value="Transcribed_RNA"/>
</dbReference>
<proteinExistence type="predicted"/>
<feature type="compositionally biased region" description="Basic and acidic residues" evidence="1">
    <location>
        <begin position="1"/>
        <end position="10"/>
    </location>
</feature>
<feature type="region of interest" description="Disordered" evidence="1">
    <location>
        <begin position="1"/>
        <end position="102"/>
    </location>
</feature>
<evidence type="ECO:0000313" key="2">
    <source>
        <dbReference type="EMBL" id="CAD9390276.1"/>
    </source>
</evidence>
<protein>
    <submittedName>
        <fullName evidence="2">Uncharacterized protein</fullName>
    </submittedName>
</protein>